<gene>
    <name evidence="1" type="ORF">L6164_021218</name>
</gene>
<comment type="caution">
    <text evidence="1">The sequence shown here is derived from an EMBL/GenBank/DDBJ whole genome shotgun (WGS) entry which is preliminary data.</text>
</comment>
<evidence type="ECO:0000313" key="1">
    <source>
        <dbReference type="EMBL" id="KAI4328900.1"/>
    </source>
</evidence>
<name>A0ACB9MXM7_BAUVA</name>
<keyword evidence="2" id="KW-1185">Reference proteome</keyword>
<evidence type="ECO:0000313" key="2">
    <source>
        <dbReference type="Proteomes" id="UP000828941"/>
    </source>
</evidence>
<reference evidence="1 2" key="1">
    <citation type="journal article" date="2022" name="DNA Res.">
        <title>Chromosomal-level genome assembly of the orchid tree Bauhinia variegata (Leguminosae; Cercidoideae) supports the allotetraploid origin hypothesis of Bauhinia.</title>
        <authorList>
            <person name="Zhong Y."/>
            <person name="Chen Y."/>
            <person name="Zheng D."/>
            <person name="Pang J."/>
            <person name="Liu Y."/>
            <person name="Luo S."/>
            <person name="Meng S."/>
            <person name="Qian L."/>
            <person name="Wei D."/>
            <person name="Dai S."/>
            <person name="Zhou R."/>
        </authorList>
    </citation>
    <scope>NUCLEOTIDE SEQUENCE [LARGE SCALE GENOMIC DNA]</scope>
    <source>
        <strain evidence="1">BV-YZ2020</strain>
    </source>
</reference>
<organism evidence="1 2">
    <name type="scientific">Bauhinia variegata</name>
    <name type="common">Purple orchid tree</name>
    <name type="synonym">Phanera variegata</name>
    <dbReference type="NCBI Taxonomy" id="167791"/>
    <lineage>
        <taxon>Eukaryota</taxon>
        <taxon>Viridiplantae</taxon>
        <taxon>Streptophyta</taxon>
        <taxon>Embryophyta</taxon>
        <taxon>Tracheophyta</taxon>
        <taxon>Spermatophyta</taxon>
        <taxon>Magnoliopsida</taxon>
        <taxon>eudicotyledons</taxon>
        <taxon>Gunneridae</taxon>
        <taxon>Pentapetalae</taxon>
        <taxon>rosids</taxon>
        <taxon>fabids</taxon>
        <taxon>Fabales</taxon>
        <taxon>Fabaceae</taxon>
        <taxon>Cercidoideae</taxon>
        <taxon>Cercideae</taxon>
        <taxon>Bauhiniinae</taxon>
        <taxon>Bauhinia</taxon>
    </lineage>
</organism>
<dbReference type="EMBL" id="CM039433">
    <property type="protein sequence ID" value="KAI4328900.1"/>
    <property type="molecule type" value="Genomic_DNA"/>
</dbReference>
<proteinExistence type="predicted"/>
<accession>A0ACB9MXM7</accession>
<sequence length="95" mass="10296">MYLSACELGSVLLGSAVTTKADERAVGAVSELESLLSVQAAPIVTKFSDFLSVSHPSELKESIFFRLYFSRRLRNRVPDICANTLTSDVGQLVTA</sequence>
<protein>
    <submittedName>
        <fullName evidence="1">Uncharacterized protein</fullName>
    </submittedName>
</protein>
<dbReference type="Proteomes" id="UP000828941">
    <property type="component" value="Chromosome 8"/>
</dbReference>